<name>A0A6N8JGR7_9BACT</name>
<protein>
    <submittedName>
        <fullName evidence="1">Uncharacterized protein</fullName>
    </submittedName>
</protein>
<evidence type="ECO:0000313" key="2">
    <source>
        <dbReference type="Proteomes" id="UP000468388"/>
    </source>
</evidence>
<keyword evidence="2" id="KW-1185">Reference proteome</keyword>
<gene>
    <name evidence="1" type="ORF">GO495_23210</name>
</gene>
<dbReference type="EMBL" id="WRXO01000008">
    <property type="protein sequence ID" value="MVT43526.1"/>
    <property type="molecule type" value="Genomic_DNA"/>
</dbReference>
<proteinExistence type="predicted"/>
<evidence type="ECO:0000313" key="1">
    <source>
        <dbReference type="EMBL" id="MVT43526.1"/>
    </source>
</evidence>
<accession>A0A6N8JGR7</accession>
<comment type="caution">
    <text evidence="1">The sequence shown here is derived from an EMBL/GenBank/DDBJ whole genome shotgun (WGS) entry which is preliminary data.</text>
</comment>
<reference evidence="1 2" key="1">
    <citation type="submission" date="2019-12" db="EMBL/GenBank/DDBJ databases">
        <title>The draft genomic sequence of strain Chitinophaga oryziterrae JCM 16595.</title>
        <authorList>
            <person name="Zhang X."/>
        </authorList>
    </citation>
    <scope>NUCLEOTIDE SEQUENCE [LARGE SCALE GENOMIC DNA]</scope>
    <source>
        <strain evidence="1 2">JCM 16595</strain>
    </source>
</reference>
<dbReference type="Proteomes" id="UP000468388">
    <property type="component" value="Unassembled WGS sequence"/>
</dbReference>
<dbReference type="AlphaFoldDB" id="A0A6N8JGR7"/>
<sequence length="162" mass="18414">MMDFENGFLCILHLMFGLDKYQYTADKTFTAYHFISNGPQGAIQKIAKFSLIGENLYNFGFGDLEPMTGDISDTVTSDNKDVDVVMGTVGSIIYDFTNLFPDAMISIQGTNKARTRLYQMNISKHWEGIEPVFEVYGLLEDESWEPLKKGINYLAFLGFRKD</sequence>
<dbReference type="InterPro" id="IPR053865">
    <property type="entry name" value="DUF6934"/>
</dbReference>
<dbReference type="Pfam" id="PF22028">
    <property type="entry name" value="DUF6934"/>
    <property type="match status" value="1"/>
</dbReference>
<organism evidence="1 2">
    <name type="scientific">Chitinophaga oryziterrae</name>
    <dbReference type="NCBI Taxonomy" id="1031224"/>
    <lineage>
        <taxon>Bacteria</taxon>
        <taxon>Pseudomonadati</taxon>
        <taxon>Bacteroidota</taxon>
        <taxon>Chitinophagia</taxon>
        <taxon>Chitinophagales</taxon>
        <taxon>Chitinophagaceae</taxon>
        <taxon>Chitinophaga</taxon>
    </lineage>
</organism>